<dbReference type="AlphaFoldDB" id="A0A1U7UZ77"/>
<evidence type="ECO:0000313" key="2">
    <source>
        <dbReference type="Proteomes" id="UP000189701"/>
    </source>
</evidence>
<dbReference type="eggNOG" id="ENOG502R7ZT">
    <property type="taxonomic scope" value="Eukaryota"/>
</dbReference>
<name>A0A1U7UZ77_NICSY</name>
<evidence type="ECO:0000313" key="3">
    <source>
        <dbReference type="RefSeq" id="XP_009758041.1"/>
    </source>
</evidence>
<gene>
    <name evidence="3" type="primary">LOC104210773</name>
</gene>
<reference evidence="2" key="1">
    <citation type="journal article" date="2013" name="Genome Biol.">
        <title>Reference genomes and transcriptomes of Nicotiana sylvestris and Nicotiana tomentosiformis.</title>
        <authorList>
            <person name="Sierro N."/>
            <person name="Battey J.N."/>
            <person name="Ouadi S."/>
            <person name="Bovet L."/>
            <person name="Goepfert S."/>
            <person name="Bakaher N."/>
            <person name="Peitsch M.C."/>
            <person name="Ivanov N.V."/>
        </authorList>
    </citation>
    <scope>NUCLEOTIDE SEQUENCE [LARGE SCALE GENOMIC DNA]</scope>
</reference>
<protein>
    <submittedName>
        <fullName evidence="3">Autophagy-related protein 11-like</fullName>
    </submittedName>
</protein>
<dbReference type="OrthoDB" id="1748438at2759"/>
<organism evidence="2 3">
    <name type="scientific">Nicotiana sylvestris</name>
    <name type="common">Wood tobacco</name>
    <name type="synonym">South American tobacco</name>
    <dbReference type="NCBI Taxonomy" id="4096"/>
    <lineage>
        <taxon>Eukaryota</taxon>
        <taxon>Viridiplantae</taxon>
        <taxon>Streptophyta</taxon>
        <taxon>Embryophyta</taxon>
        <taxon>Tracheophyta</taxon>
        <taxon>Spermatophyta</taxon>
        <taxon>Magnoliopsida</taxon>
        <taxon>eudicotyledons</taxon>
        <taxon>Gunneridae</taxon>
        <taxon>Pentapetalae</taxon>
        <taxon>asterids</taxon>
        <taxon>lamiids</taxon>
        <taxon>Solanales</taxon>
        <taxon>Solanaceae</taxon>
        <taxon>Nicotianoideae</taxon>
        <taxon>Nicotianeae</taxon>
        <taxon>Nicotiana</taxon>
    </lineage>
</organism>
<keyword evidence="1" id="KW-0175">Coiled coil</keyword>
<keyword evidence="2" id="KW-1185">Reference proteome</keyword>
<sequence length="197" mass="23384">MSKFCYDFGKDQPHDEEEIMKIWYASKVSELNEMVEDRDQGEVILEYITWFHDTSSFRDRLEGSNMRRNDQRTIEKLKEELEHAQMTIAKQQAQQQAGVAQIYLNIEKDYQSALWVMDKDLKQAKNEAARLQEELANTIGLVRRVEANQNAEIHKLQEDLSIIEEDAHQQQLEFDQQKEQFNIERAHWICSKSQIYT</sequence>
<dbReference type="RefSeq" id="XP_009758041.1">
    <property type="nucleotide sequence ID" value="XM_009759739.1"/>
</dbReference>
<evidence type="ECO:0000256" key="1">
    <source>
        <dbReference type="SAM" id="Coils"/>
    </source>
</evidence>
<feature type="coiled-coil region" evidence="1">
    <location>
        <begin position="67"/>
        <end position="180"/>
    </location>
</feature>
<dbReference type="Proteomes" id="UP000189701">
    <property type="component" value="Unplaced"/>
</dbReference>
<accession>A0A1U7UZ77</accession>
<proteinExistence type="predicted"/>
<reference evidence="3" key="2">
    <citation type="submission" date="2025-08" db="UniProtKB">
        <authorList>
            <consortium name="RefSeq"/>
        </authorList>
    </citation>
    <scope>IDENTIFICATION</scope>
    <source>
        <tissue evidence="3">Leaf</tissue>
    </source>
</reference>